<organism evidence="1 2">
    <name type="scientific">Actinoplanes subglobosus</name>
    <dbReference type="NCBI Taxonomy" id="1547892"/>
    <lineage>
        <taxon>Bacteria</taxon>
        <taxon>Bacillati</taxon>
        <taxon>Actinomycetota</taxon>
        <taxon>Actinomycetes</taxon>
        <taxon>Micromonosporales</taxon>
        <taxon>Micromonosporaceae</taxon>
        <taxon>Actinoplanes</taxon>
    </lineage>
</organism>
<comment type="caution">
    <text evidence="1">The sequence shown here is derived from an EMBL/GenBank/DDBJ whole genome shotgun (WGS) entry which is preliminary data.</text>
</comment>
<accession>A0ABV8J0W3</accession>
<gene>
    <name evidence="1" type="ORF">ACFO0C_33090</name>
</gene>
<sequence length="221" mass="24373">MALWTSRSLRALLTEAGPDGRAEALVELRTVIAGREPALPGILAPRDAEIARIAVLLLDDLAEPHLLQLRSVDRPDATRLTTTAAGRQLRATQLHHADRMRRHAVGVMCAEPPDVPEATHLRYLTTATGMLAFGDYYELIALIVTFPFDGPDDPRAQQGARHMATASQATSATRMLFEVDLAGPALDLAYQSMWVRMMADAREHELLPAIRQWRRWAGIPG</sequence>
<protein>
    <submittedName>
        <fullName evidence="1">Uncharacterized protein</fullName>
    </submittedName>
</protein>
<dbReference type="Proteomes" id="UP001595867">
    <property type="component" value="Unassembled WGS sequence"/>
</dbReference>
<name>A0ABV8J0W3_9ACTN</name>
<keyword evidence="2" id="KW-1185">Reference proteome</keyword>
<reference evidence="2" key="1">
    <citation type="journal article" date="2019" name="Int. J. Syst. Evol. Microbiol.">
        <title>The Global Catalogue of Microorganisms (GCM) 10K type strain sequencing project: providing services to taxonomists for standard genome sequencing and annotation.</title>
        <authorList>
            <consortium name="The Broad Institute Genomics Platform"/>
            <consortium name="The Broad Institute Genome Sequencing Center for Infectious Disease"/>
            <person name="Wu L."/>
            <person name="Ma J."/>
        </authorList>
    </citation>
    <scope>NUCLEOTIDE SEQUENCE [LARGE SCALE GENOMIC DNA]</scope>
    <source>
        <strain evidence="2">TBRC 5832</strain>
    </source>
</reference>
<dbReference type="RefSeq" id="WP_378070676.1">
    <property type="nucleotide sequence ID" value="NZ_JBHSBL010000021.1"/>
</dbReference>
<evidence type="ECO:0000313" key="2">
    <source>
        <dbReference type="Proteomes" id="UP001595867"/>
    </source>
</evidence>
<evidence type="ECO:0000313" key="1">
    <source>
        <dbReference type="EMBL" id="MFC4069786.1"/>
    </source>
</evidence>
<proteinExistence type="predicted"/>
<dbReference type="EMBL" id="JBHSBL010000021">
    <property type="protein sequence ID" value="MFC4069786.1"/>
    <property type="molecule type" value="Genomic_DNA"/>
</dbReference>